<evidence type="ECO:0000256" key="2">
    <source>
        <dbReference type="ARBA" id="ARBA00010617"/>
    </source>
</evidence>
<evidence type="ECO:0000256" key="5">
    <source>
        <dbReference type="ARBA" id="ARBA00023004"/>
    </source>
</evidence>
<sequence>MESDNAFPNSRLSPPTAQFARILLDSPRVWIVLAGIVCLLLTGLTRFLKLSMRKRLKLKNMVLADEVSGPGARALEYCYHPREVMLKGYKQFGDEVYGMDTRDGTKVVIPPSFLDDLKSHPHLSFKLSIDNDMQTKYTYFGGPPEHVIHAVKGGMTALLPAYTPILHKMVQENMPQMLGRYGDWTKVKVHDHILRLTGTNNARVFQSTAASLDDEWVAASTAYVVTTFDCIKALKEWPPFLRPIVYRLIPERAAIKEQWRIGRKRVSQSLLQRQRKGCNLEEPPSMLDLLSSGKNEQFATDIEKQLLYQMTLVAVGTVTTFSSIIQAIYDLVAHPDYIPALREELRSVPRNDDGTFNKESISAMKKLDSFIKESQRLSAPDLSTFQRGATEDLVLPDGTFVPKGTKLEVNTASIHVDEKHYENPLQFDGLRYYKMRQRPGEENKHLYYSVGKNDLSFGYGRHACPGRYLGHLNIKLVLAELLVNYDLKLVPGQSRAKNFDFEALSSPDADYEILLKSREPGSSI</sequence>
<accession>A0AA38R6R3</accession>
<protein>
    <submittedName>
        <fullName evidence="10">Ent-kaurene oxidase</fullName>
    </submittedName>
</protein>
<keyword evidence="6 8" id="KW-0503">Monooxygenase</keyword>
<comment type="caution">
    <text evidence="10">The sequence shown here is derived from an EMBL/GenBank/DDBJ whole genome shotgun (WGS) entry which is preliminary data.</text>
</comment>
<dbReference type="GO" id="GO:0020037">
    <property type="term" value="F:heme binding"/>
    <property type="evidence" value="ECO:0007669"/>
    <property type="project" value="InterPro"/>
</dbReference>
<keyword evidence="3 7" id="KW-0479">Metal-binding</keyword>
<proteinExistence type="inferred from homology"/>
<dbReference type="InterPro" id="IPR001128">
    <property type="entry name" value="Cyt_P450"/>
</dbReference>
<dbReference type="GO" id="GO:0004497">
    <property type="term" value="F:monooxygenase activity"/>
    <property type="evidence" value="ECO:0007669"/>
    <property type="project" value="UniProtKB-KW"/>
</dbReference>
<feature type="binding site" description="axial binding residue" evidence="7">
    <location>
        <position position="464"/>
    </location>
    <ligand>
        <name>heme</name>
        <dbReference type="ChEBI" id="CHEBI:30413"/>
    </ligand>
    <ligandPart>
        <name>Fe</name>
        <dbReference type="ChEBI" id="CHEBI:18248"/>
    </ligandPart>
</feature>
<dbReference type="InterPro" id="IPR017972">
    <property type="entry name" value="Cyt_P450_CS"/>
</dbReference>
<comment type="cofactor">
    <cofactor evidence="1 7">
        <name>heme</name>
        <dbReference type="ChEBI" id="CHEBI:30413"/>
    </cofactor>
</comment>
<dbReference type="PANTHER" id="PTHR46206">
    <property type="entry name" value="CYTOCHROME P450"/>
    <property type="match status" value="1"/>
</dbReference>
<comment type="similarity">
    <text evidence="2 8">Belongs to the cytochrome P450 family.</text>
</comment>
<evidence type="ECO:0000256" key="7">
    <source>
        <dbReference type="PIRSR" id="PIRSR602403-1"/>
    </source>
</evidence>
<evidence type="ECO:0000256" key="3">
    <source>
        <dbReference type="ARBA" id="ARBA00022723"/>
    </source>
</evidence>
<keyword evidence="9" id="KW-0812">Transmembrane</keyword>
<dbReference type="Gene3D" id="1.10.630.10">
    <property type="entry name" value="Cytochrome P450"/>
    <property type="match status" value="1"/>
</dbReference>
<keyword evidence="9" id="KW-1133">Transmembrane helix</keyword>
<dbReference type="EMBL" id="JANBVO010000037">
    <property type="protein sequence ID" value="KAJ9136943.1"/>
    <property type="molecule type" value="Genomic_DNA"/>
</dbReference>
<reference evidence="10" key="1">
    <citation type="submission" date="2022-07" db="EMBL/GenBank/DDBJ databases">
        <title>Fungi with potential for degradation of polypropylene.</title>
        <authorList>
            <person name="Gostincar C."/>
        </authorList>
    </citation>
    <scope>NUCLEOTIDE SEQUENCE</scope>
    <source>
        <strain evidence="10">EXF-13308</strain>
    </source>
</reference>
<evidence type="ECO:0000313" key="11">
    <source>
        <dbReference type="Proteomes" id="UP001174694"/>
    </source>
</evidence>
<name>A0AA38R6R3_9PEZI</name>
<gene>
    <name evidence="10" type="ORF">NKR23_g9562</name>
</gene>
<dbReference type="Pfam" id="PF00067">
    <property type="entry name" value="p450"/>
    <property type="match status" value="1"/>
</dbReference>
<dbReference type="CDD" id="cd11041">
    <property type="entry name" value="CYP503A1-like"/>
    <property type="match status" value="1"/>
</dbReference>
<keyword evidence="5 7" id="KW-0408">Iron</keyword>
<dbReference type="SUPFAM" id="SSF48264">
    <property type="entry name" value="Cytochrome P450"/>
    <property type="match status" value="1"/>
</dbReference>
<keyword evidence="11" id="KW-1185">Reference proteome</keyword>
<dbReference type="InterPro" id="IPR002403">
    <property type="entry name" value="Cyt_P450_E_grp-IV"/>
</dbReference>
<dbReference type="PRINTS" id="PR00465">
    <property type="entry name" value="EP450IV"/>
</dbReference>
<evidence type="ECO:0000313" key="10">
    <source>
        <dbReference type="EMBL" id="KAJ9136943.1"/>
    </source>
</evidence>
<evidence type="ECO:0000256" key="4">
    <source>
        <dbReference type="ARBA" id="ARBA00023002"/>
    </source>
</evidence>
<dbReference type="PROSITE" id="PS00086">
    <property type="entry name" value="CYTOCHROME_P450"/>
    <property type="match status" value="1"/>
</dbReference>
<dbReference type="PANTHER" id="PTHR46206:SF7">
    <property type="entry name" value="P450, PUTATIVE (EUROFUNG)-RELATED"/>
    <property type="match status" value="1"/>
</dbReference>
<dbReference type="InterPro" id="IPR036396">
    <property type="entry name" value="Cyt_P450_sf"/>
</dbReference>
<evidence type="ECO:0000256" key="8">
    <source>
        <dbReference type="RuleBase" id="RU000461"/>
    </source>
</evidence>
<evidence type="ECO:0000256" key="6">
    <source>
        <dbReference type="ARBA" id="ARBA00023033"/>
    </source>
</evidence>
<dbReference type="GO" id="GO:0005506">
    <property type="term" value="F:iron ion binding"/>
    <property type="evidence" value="ECO:0007669"/>
    <property type="project" value="InterPro"/>
</dbReference>
<evidence type="ECO:0000256" key="1">
    <source>
        <dbReference type="ARBA" id="ARBA00001971"/>
    </source>
</evidence>
<dbReference type="AlphaFoldDB" id="A0AA38R6R3"/>
<keyword evidence="7 8" id="KW-0349">Heme</keyword>
<dbReference type="GO" id="GO:0016705">
    <property type="term" value="F:oxidoreductase activity, acting on paired donors, with incorporation or reduction of molecular oxygen"/>
    <property type="evidence" value="ECO:0007669"/>
    <property type="project" value="InterPro"/>
</dbReference>
<keyword evidence="4 8" id="KW-0560">Oxidoreductase</keyword>
<dbReference type="Proteomes" id="UP001174694">
    <property type="component" value="Unassembled WGS sequence"/>
</dbReference>
<feature type="transmembrane region" description="Helical" evidence="9">
    <location>
        <begin position="29"/>
        <end position="48"/>
    </location>
</feature>
<evidence type="ECO:0000256" key="9">
    <source>
        <dbReference type="SAM" id="Phobius"/>
    </source>
</evidence>
<organism evidence="10 11">
    <name type="scientific">Pleurostoma richardsiae</name>
    <dbReference type="NCBI Taxonomy" id="41990"/>
    <lineage>
        <taxon>Eukaryota</taxon>
        <taxon>Fungi</taxon>
        <taxon>Dikarya</taxon>
        <taxon>Ascomycota</taxon>
        <taxon>Pezizomycotina</taxon>
        <taxon>Sordariomycetes</taxon>
        <taxon>Sordariomycetidae</taxon>
        <taxon>Calosphaeriales</taxon>
        <taxon>Pleurostomataceae</taxon>
        <taxon>Pleurostoma</taxon>
    </lineage>
</organism>
<keyword evidence="9" id="KW-0472">Membrane</keyword>